<dbReference type="Gene3D" id="3.30.750.44">
    <property type="match status" value="1"/>
</dbReference>
<evidence type="ECO:0000256" key="4">
    <source>
        <dbReference type="ARBA" id="ARBA00022825"/>
    </source>
</evidence>
<dbReference type="GO" id="GO:0008236">
    <property type="term" value="F:serine-type peptidase activity"/>
    <property type="evidence" value="ECO:0007669"/>
    <property type="project" value="UniProtKB-KW"/>
</dbReference>
<accession>A0A8J4BVS6</accession>
<feature type="domain" description="PDZ" evidence="5">
    <location>
        <begin position="262"/>
        <end position="317"/>
    </location>
</feature>
<organism evidence="6 8">
    <name type="scientific">Volvox reticuliferus</name>
    <dbReference type="NCBI Taxonomy" id="1737510"/>
    <lineage>
        <taxon>Eukaryota</taxon>
        <taxon>Viridiplantae</taxon>
        <taxon>Chlorophyta</taxon>
        <taxon>core chlorophytes</taxon>
        <taxon>Chlorophyceae</taxon>
        <taxon>CS clade</taxon>
        <taxon>Chlamydomonadales</taxon>
        <taxon>Volvocaceae</taxon>
        <taxon>Volvox</taxon>
    </lineage>
</organism>
<dbReference type="Gene3D" id="3.90.226.10">
    <property type="entry name" value="2-enoyl-CoA Hydratase, Chain A, domain 1"/>
    <property type="match status" value="1"/>
</dbReference>
<dbReference type="GO" id="GO:0006508">
    <property type="term" value="P:proteolysis"/>
    <property type="evidence" value="ECO:0007669"/>
    <property type="project" value="UniProtKB-KW"/>
</dbReference>
<dbReference type="InterPro" id="IPR001478">
    <property type="entry name" value="PDZ"/>
</dbReference>
<proteinExistence type="inferred from homology"/>
<dbReference type="SMART" id="SM00245">
    <property type="entry name" value="TSPc"/>
    <property type="match status" value="1"/>
</dbReference>
<dbReference type="Gene3D" id="2.30.42.10">
    <property type="match status" value="1"/>
</dbReference>
<evidence type="ECO:0000313" key="6">
    <source>
        <dbReference type="EMBL" id="GIL69116.1"/>
    </source>
</evidence>
<gene>
    <name evidence="6" type="ORF">Vretifemale_112</name>
    <name evidence="7" type="ORF">Vretimale_17310</name>
</gene>
<dbReference type="InterPro" id="IPR041489">
    <property type="entry name" value="PDZ_6"/>
</dbReference>
<keyword evidence="3" id="KW-0378">Hydrolase</keyword>
<dbReference type="InterPro" id="IPR036034">
    <property type="entry name" value="PDZ_sf"/>
</dbReference>
<evidence type="ECO:0000256" key="2">
    <source>
        <dbReference type="ARBA" id="ARBA00022670"/>
    </source>
</evidence>
<dbReference type="InterPro" id="IPR004447">
    <property type="entry name" value="Peptidase_S41A"/>
</dbReference>
<reference evidence="6" key="1">
    <citation type="journal article" date="2021" name="Proc. Natl. Acad. Sci. U.S.A.">
        <title>Three genomes in the algal genus Volvox reveal the fate of a haploid sex-determining region after a transition to homothallism.</title>
        <authorList>
            <person name="Yamamoto K."/>
            <person name="Hamaji T."/>
            <person name="Kawai-Toyooka H."/>
            <person name="Matsuzaki R."/>
            <person name="Takahashi F."/>
            <person name="Nishimura Y."/>
            <person name="Kawachi M."/>
            <person name="Noguchi H."/>
            <person name="Minakuchi Y."/>
            <person name="Umen J.G."/>
            <person name="Toyoda A."/>
            <person name="Nozaki H."/>
        </authorList>
    </citation>
    <scope>NUCLEOTIDE SEQUENCE</scope>
    <source>
        <strain evidence="7">NIES-3785</strain>
        <strain evidence="6">NIES-3786</strain>
    </source>
</reference>
<protein>
    <recommendedName>
        <fullName evidence="5">PDZ domain-containing protein</fullName>
    </recommendedName>
</protein>
<dbReference type="InterPro" id="IPR005151">
    <property type="entry name" value="Tail-specific_protease"/>
</dbReference>
<dbReference type="SUPFAM" id="SSF52096">
    <property type="entry name" value="ClpP/crotonase"/>
    <property type="match status" value="1"/>
</dbReference>
<keyword evidence="2" id="KW-0645">Protease</keyword>
<evidence type="ECO:0000256" key="3">
    <source>
        <dbReference type="ARBA" id="ARBA00022801"/>
    </source>
</evidence>
<dbReference type="CDD" id="cd07560">
    <property type="entry name" value="Peptidase_S41_CPP"/>
    <property type="match status" value="1"/>
</dbReference>
<dbReference type="AlphaFoldDB" id="A0A8J4BVS6"/>
<dbReference type="EMBL" id="BNCQ01000056">
    <property type="protein sequence ID" value="GIM14351.1"/>
    <property type="molecule type" value="Genomic_DNA"/>
</dbReference>
<comment type="caution">
    <text evidence="6">The sequence shown here is derived from an EMBL/GenBank/DDBJ whole genome shotgun (WGS) entry which is preliminary data.</text>
</comment>
<keyword evidence="4" id="KW-0720">Serine protease</keyword>
<dbReference type="SMART" id="SM00228">
    <property type="entry name" value="PDZ"/>
    <property type="match status" value="1"/>
</dbReference>
<dbReference type="PROSITE" id="PS50106">
    <property type="entry name" value="PDZ"/>
    <property type="match status" value="1"/>
</dbReference>
<dbReference type="InterPro" id="IPR029045">
    <property type="entry name" value="ClpP/crotonase-like_dom_sf"/>
</dbReference>
<sequence length="613" mass="64546">MHMIGRPARIPCCNAKLISGPDVRASRLLQFACCPDRNKHKSKTSLLATPVPNPLAEYEDGCSPSFLRIALRTAVAFVCSAAVALSSGPEPGWGWPPGARAEAAEAYSVAAYERAVAGRRDGGGDGPNLALFTEDAQKAMSRLLQYARYVESISAAEQSCGSACTENREMLEKAWQVVASEHYSASGIFSQRVWADTLLEVLKSHNGLLTSKADLQSAISDMLSSLQDPYTEYLPPSAFRRALRRPLPREQSYLRAQYVGLGLELGPVAPGGGRVVLAPLAGSPAEAAGISRGDRLISIDGTPVDQLEVEQLRGLMRGPAGSTATLEWIPAPTANAGAAVAAAAAASVRNIVSTSHSAASGAAANVAAARLSSGPRIVMDVERRDLPQPAIKVSKIPMGPPGFYVTYVRLLYFGSETTEGLEAVLQRHEGAPGNVGYILDLRNNPGGVFEEAIASASMFLRRGDVIAKTIRGPEEVVDTVWQVGSLPAEVFPALPGKLASKPVALLANRSTASASEVFAGALRDNGRAALVGERTFGKGLVQYYFPLRDGKDGGVRVTVAKYLTPSGYDISGRGAGLAPDLACADYPHGGLPTGLQQSDRCIRQAAALLADKT</sequence>
<dbReference type="Pfam" id="PF17820">
    <property type="entry name" value="PDZ_6"/>
    <property type="match status" value="1"/>
</dbReference>
<dbReference type="GO" id="GO:0004175">
    <property type="term" value="F:endopeptidase activity"/>
    <property type="evidence" value="ECO:0007669"/>
    <property type="project" value="TreeGrafter"/>
</dbReference>
<evidence type="ECO:0000313" key="7">
    <source>
        <dbReference type="EMBL" id="GIM14351.1"/>
    </source>
</evidence>
<evidence type="ECO:0000256" key="1">
    <source>
        <dbReference type="ARBA" id="ARBA00009179"/>
    </source>
</evidence>
<dbReference type="Pfam" id="PF03572">
    <property type="entry name" value="Peptidase_S41"/>
    <property type="match status" value="1"/>
</dbReference>
<dbReference type="Proteomes" id="UP000747110">
    <property type="component" value="Unassembled WGS sequence"/>
</dbReference>
<dbReference type="CDD" id="cd06782">
    <property type="entry name" value="cpPDZ_CPP-like"/>
    <property type="match status" value="1"/>
</dbReference>
<dbReference type="EMBL" id="BNCP01000001">
    <property type="protein sequence ID" value="GIL69116.1"/>
    <property type="molecule type" value="Genomic_DNA"/>
</dbReference>
<dbReference type="PANTHER" id="PTHR32060">
    <property type="entry name" value="TAIL-SPECIFIC PROTEASE"/>
    <property type="match status" value="1"/>
</dbReference>
<dbReference type="SUPFAM" id="SSF50156">
    <property type="entry name" value="PDZ domain-like"/>
    <property type="match status" value="1"/>
</dbReference>
<comment type="similarity">
    <text evidence="1">Belongs to the peptidase S41A family.</text>
</comment>
<dbReference type="PANTHER" id="PTHR32060:SF28">
    <property type="entry name" value="PEPTIDASE S41 FAMILY PROTEIN"/>
    <property type="match status" value="1"/>
</dbReference>
<keyword evidence="8" id="KW-1185">Reference proteome</keyword>
<evidence type="ECO:0000313" key="8">
    <source>
        <dbReference type="Proteomes" id="UP000747110"/>
    </source>
</evidence>
<dbReference type="Proteomes" id="UP000722791">
    <property type="component" value="Unassembled WGS sequence"/>
</dbReference>
<dbReference type="OrthoDB" id="43580at2759"/>
<name>A0A8J4BVS6_9CHLO</name>
<evidence type="ECO:0000259" key="5">
    <source>
        <dbReference type="PROSITE" id="PS50106"/>
    </source>
</evidence>